<dbReference type="GeneID" id="18922949"/>
<dbReference type="KEGG" id="mlr:MELLADRAFT_106629"/>
<evidence type="ECO:0000313" key="1">
    <source>
        <dbReference type="EMBL" id="EGG06362.1"/>
    </source>
</evidence>
<organism evidence="2">
    <name type="scientific">Melampsora larici-populina (strain 98AG31 / pathotype 3-4-7)</name>
    <name type="common">Poplar leaf rust fungus</name>
    <dbReference type="NCBI Taxonomy" id="747676"/>
    <lineage>
        <taxon>Eukaryota</taxon>
        <taxon>Fungi</taxon>
        <taxon>Dikarya</taxon>
        <taxon>Basidiomycota</taxon>
        <taxon>Pucciniomycotina</taxon>
        <taxon>Pucciniomycetes</taxon>
        <taxon>Pucciniales</taxon>
        <taxon>Melampsoraceae</taxon>
        <taxon>Melampsora</taxon>
    </lineage>
</organism>
<dbReference type="InParanoid" id="F4RM48"/>
<reference evidence="2" key="1">
    <citation type="journal article" date="2011" name="Proc. Natl. Acad. Sci. U.S.A.">
        <title>Obligate biotrophy features unraveled by the genomic analysis of rust fungi.</title>
        <authorList>
            <person name="Duplessis S."/>
            <person name="Cuomo C.A."/>
            <person name="Lin Y.-C."/>
            <person name="Aerts A."/>
            <person name="Tisserant E."/>
            <person name="Veneault-Fourrey C."/>
            <person name="Joly D.L."/>
            <person name="Hacquard S."/>
            <person name="Amselem J."/>
            <person name="Cantarel B.L."/>
            <person name="Chiu R."/>
            <person name="Coutinho P.M."/>
            <person name="Feau N."/>
            <person name="Field M."/>
            <person name="Frey P."/>
            <person name="Gelhaye E."/>
            <person name="Goldberg J."/>
            <person name="Grabherr M.G."/>
            <person name="Kodira C.D."/>
            <person name="Kohler A."/>
            <person name="Kuees U."/>
            <person name="Lindquist E.A."/>
            <person name="Lucas S.M."/>
            <person name="Mago R."/>
            <person name="Mauceli E."/>
            <person name="Morin E."/>
            <person name="Murat C."/>
            <person name="Pangilinan J.L."/>
            <person name="Park R."/>
            <person name="Pearson M."/>
            <person name="Quesneville H."/>
            <person name="Rouhier N."/>
            <person name="Sakthikumar S."/>
            <person name="Salamov A.A."/>
            <person name="Schmutz J."/>
            <person name="Selles B."/>
            <person name="Shapiro H."/>
            <person name="Tanguay P."/>
            <person name="Tuskan G.A."/>
            <person name="Henrissat B."/>
            <person name="Van de Peer Y."/>
            <person name="Rouze P."/>
            <person name="Ellis J.G."/>
            <person name="Dodds P.N."/>
            <person name="Schein J.E."/>
            <person name="Zhong S."/>
            <person name="Hamelin R.C."/>
            <person name="Grigoriev I.V."/>
            <person name="Szabo L.J."/>
            <person name="Martin F."/>
        </authorList>
    </citation>
    <scope>NUCLEOTIDE SEQUENCE [LARGE SCALE GENOMIC DNA]</scope>
    <source>
        <strain evidence="2">98AG31 / pathotype 3-4-7</strain>
    </source>
</reference>
<accession>F4RM48</accession>
<dbReference type="RefSeq" id="XP_007410196.1">
    <property type="nucleotide sequence ID" value="XM_007410134.1"/>
</dbReference>
<proteinExistence type="predicted"/>
<dbReference type="Proteomes" id="UP000001072">
    <property type="component" value="Unassembled WGS sequence"/>
</dbReference>
<dbReference type="AlphaFoldDB" id="F4RM48"/>
<keyword evidence="2" id="KW-1185">Reference proteome</keyword>
<sequence length="741" mass="84869">MGPHINGFSTENLCSRGPGLNDYINPTNLMDRFPINQGSETSQVYQSLQDMETHKDSLVTYSTITNGKLQQQKMGNQYHQCTNHHNLDAIIFLSAKSVECHPSEPLDKVSPHEFQTIYDQEKFPGQVPDVPYQDLGNSLDEQWKCVPGNTREPTEHMLDNLFDFTQDLWSMQHDHSQETHQKHTTFTNVESSVKTCEVVQKTGGGEMNEVLSSRSLAKTLSSWPVVQINKDVGISTQSTQSQDASFSFINQHDGMDHGQVHEPRSTSSVQRYKKRKLHEIHKASDDVSQGSFSKEHVALASPQNEPEPSGKIQNFNTLYQQHRSALQQGVRTRKIIQEIQGIGAHYLTMYGILAMKNDDWFLGFVKKFYLIINDRSFTGIEGDIIKQKLIGALGKVKSGIVTGFLGLHYYMNEYTQGPSLQTHEILSHYLCFIHRYIDEMAGIGSQTIKALDMSIKPPWKAVDGPLDVLQHLITIKEKRHLRLYLYYHLWTRFTENNKELGCMMSYDDFITKLYGKTSPHHSYPEFSKQKVHSTTTLPNIINDNTCTKYIKDFGNSCLESMLHKAEDLKDFFDSLTYNLYEKIRNESSNLREGVSYTADLKRAIYSASHKIVPCFLAIIQITLNEHPGVCQIQDLEEILNDGLNFLKTQFSLWRGLDLEQLFPLSPDKTELSIEDLNQDSQIMAHVFQKMAKPAPISVFKKIQWNLVTRWPKPEKARHLQRILANHKAQNLSGWLKEMVSY</sequence>
<gene>
    <name evidence="1" type="ORF">MELLADRAFT_106629</name>
</gene>
<dbReference type="HOGENOM" id="CLU_374710_0_0_1"/>
<dbReference type="VEuPathDB" id="FungiDB:MELLADRAFT_106629"/>
<evidence type="ECO:0000313" key="2">
    <source>
        <dbReference type="Proteomes" id="UP000001072"/>
    </source>
</evidence>
<protein>
    <submittedName>
        <fullName evidence="1">Uncharacterized protein</fullName>
    </submittedName>
</protein>
<name>F4RM48_MELLP</name>
<dbReference type="EMBL" id="GL883108">
    <property type="protein sequence ID" value="EGG06362.1"/>
    <property type="molecule type" value="Genomic_DNA"/>
</dbReference>